<dbReference type="InterPro" id="IPR029062">
    <property type="entry name" value="Class_I_gatase-like"/>
</dbReference>
<evidence type="ECO:0000313" key="13">
    <source>
        <dbReference type="EMBL" id="PIZ39037.1"/>
    </source>
</evidence>
<dbReference type="FunFam" id="3.40.50.880:FF:000010">
    <property type="entry name" value="uncharacterized protein LOC100176842 isoform X2"/>
    <property type="match status" value="1"/>
</dbReference>
<evidence type="ECO:0000256" key="7">
    <source>
        <dbReference type="ARBA" id="ARBA00049534"/>
    </source>
</evidence>
<dbReference type="PANTHER" id="PTHR31559">
    <property type="entry name" value="PYRIDOXAL 5'-PHOSPHATE SYNTHASE SUBUNIT SNO"/>
    <property type="match status" value="1"/>
</dbReference>
<comment type="pathway">
    <text evidence="10">Cofactor biosynthesis; pyridoxal 5'-phosphate biosynthesis.</text>
</comment>
<dbReference type="EC" id="4.3.3.6" evidence="10"/>
<feature type="active site" description="Charge relay system" evidence="10 11">
    <location>
        <position position="183"/>
    </location>
</feature>
<dbReference type="Pfam" id="PF01174">
    <property type="entry name" value="SNO"/>
    <property type="match status" value="1"/>
</dbReference>
<dbReference type="GO" id="GO:1903600">
    <property type="term" value="C:glutaminase complex"/>
    <property type="evidence" value="ECO:0007669"/>
    <property type="project" value="TreeGrafter"/>
</dbReference>
<keyword evidence="5 10" id="KW-0456">Lyase</keyword>
<keyword evidence="2 10" id="KW-0378">Hydrolase</keyword>
<dbReference type="Gene3D" id="3.40.50.880">
    <property type="match status" value="1"/>
</dbReference>
<dbReference type="PIRSF" id="PIRSF005639">
    <property type="entry name" value="Glut_amidoT_SNO"/>
    <property type="match status" value="1"/>
</dbReference>
<dbReference type="UniPathway" id="UPA00245"/>
<feature type="binding site" evidence="10 12">
    <location>
        <position position="113"/>
    </location>
    <ligand>
        <name>L-glutamine</name>
        <dbReference type="ChEBI" id="CHEBI:58359"/>
    </ligand>
</feature>
<dbReference type="GO" id="GO:0042823">
    <property type="term" value="P:pyridoxal phosphate biosynthetic process"/>
    <property type="evidence" value="ECO:0007669"/>
    <property type="project" value="UniProtKB-UniRule"/>
</dbReference>
<dbReference type="PANTHER" id="PTHR31559:SF0">
    <property type="entry name" value="PYRIDOXAL 5'-PHOSPHATE SYNTHASE SUBUNIT SNO1-RELATED"/>
    <property type="match status" value="1"/>
</dbReference>
<sequence>MSNSNNLKVRIGVLALQGAVREHIQHIEALGAVGMAIKRPRELKEIAGLIIPGGESTTIGKLMVEYEFIDAIRDFHAAGKPIYGTCAGMILLAKTITEGDQPLLSLMDIEARRNAFGRQRESFEADLAIKGIGSFNAVFIRAPWIESVGEGVDTLAEFDTIEHGNVKVMARQGSLLASAFHPELTGDVRVHKYFLNMIKEA</sequence>
<proteinExistence type="inferred from homology"/>
<dbReference type="PROSITE" id="PS01236">
    <property type="entry name" value="PDXT_SNO_1"/>
    <property type="match status" value="1"/>
</dbReference>
<dbReference type="GO" id="GO:0008614">
    <property type="term" value="P:pyridoxine metabolic process"/>
    <property type="evidence" value="ECO:0007669"/>
    <property type="project" value="TreeGrafter"/>
</dbReference>
<comment type="caution">
    <text evidence="13">The sequence shown here is derived from an EMBL/GenBank/DDBJ whole genome shotgun (WGS) entry which is preliminary data.</text>
</comment>
<dbReference type="GO" id="GO:0004359">
    <property type="term" value="F:glutaminase activity"/>
    <property type="evidence" value="ECO:0007669"/>
    <property type="project" value="UniProtKB-UniRule"/>
</dbReference>
<comment type="function">
    <text evidence="8 10">Catalyzes the hydrolysis of glutamine to glutamate and ammonia as part of the biosynthesis of pyridoxal 5'-phosphate. The resulting ammonia molecule is channeled to the active site of PdxS.</text>
</comment>
<organism evidence="13 14">
    <name type="scientific">Candidatus Aquicultor secundus</name>
    <dbReference type="NCBI Taxonomy" id="1973895"/>
    <lineage>
        <taxon>Bacteria</taxon>
        <taxon>Bacillati</taxon>
        <taxon>Actinomycetota</taxon>
        <taxon>Candidatus Aquicultoria</taxon>
        <taxon>Candidatus Aquicultorales</taxon>
        <taxon>Candidatus Aquicultoraceae</taxon>
        <taxon>Candidatus Aquicultor</taxon>
    </lineage>
</organism>
<feature type="binding site" evidence="10 12">
    <location>
        <begin position="140"/>
        <end position="141"/>
    </location>
    <ligand>
        <name>L-glutamine</name>
        <dbReference type="ChEBI" id="CHEBI:58359"/>
    </ligand>
</feature>
<comment type="similarity">
    <text evidence="1 10">Belongs to the glutaminase PdxT/SNO family.</text>
</comment>
<dbReference type="SUPFAM" id="SSF52317">
    <property type="entry name" value="Class I glutamine amidotransferase-like"/>
    <property type="match status" value="1"/>
</dbReference>
<comment type="catalytic activity">
    <reaction evidence="6 10">
        <text>aldehydo-D-ribose 5-phosphate + D-glyceraldehyde 3-phosphate + L-glutamine = pyridoxal 5'-phosphate + L-glutamate + phosphate + 3 H2O + H(+)</text>
        <dbReference type="Rhea" id="RHEA:31507"/>
        <dbReference type="ChEBI" id="CHEBI:15377"/>
        <dbReference type="ChEBI" id="CHEBI:15378"/>
        <dbReference type="ChEBI" id="CHEBI:29985"/>
        <dbReference type="ChEBI" id="CHEBI:43474"/>
        <dbReference type="ChEBI" id="CHEBI:58273"/>
        <dbReference type="ChEBI" id="CHEBI:58359"/>
        <dbReference type="ChEBI" id="CHEBI:59776"/>
        <dbReference type="ChEBI" id="CHEBI:597326"/>
        <dbReference type="EC" id="4.3.3.6"/>
    </reaction>
</comment>
<dbReference type="AlphaFoldDB" id="A0A2M7T809"/>
<feature type="active site" description="Nucleophile" evidence="10 11">
    <location>
        <position position="86"/>
    </location>
</feature>
<evidence type="ECO:0000256" key="12">
    <source>
        <dbReference type="PIRSR" id="PIRSR005639-2"/>
    </source>
</evidence>
<reference evidence="14" key="1">
    <citation type="submission" date="2017-09" db="EMBL/GenBank/DDBJ databases">
        <title>Depth-based differentiation of microbial function through sediment-hosted aquifers and enrichment of novel symbionts in the deep terrestrial subsurface.</title>
        <authorList>
            <person name="Probst A.J."/>
            <person name="Ladd B."/>
            <person name="Jarett J.K."/>
            <person name="Geller-Mcgrath D.E."/>
            <person name="Sieber C.M.K."/>
            <person name="Emerson J.B."/>
            <person name="Anantharaman K."/>
            <person name="Thomas B.C."/>
            <person name="Malmstrom R."/>
            <person name="Stieglmeier M."/>
            <person name="Klingl A."/>
            <person name="Woyke T."/>
            <person name="Ryan C.M."/>
            <person name="Banfield J.F."/>
        </authorList>
    </citation>
    <scope>NUCLEOTIDE SEQUENCE [LARGE SCALE GENOMIC DNA]</scope>
</reference>
<dbReference type="HAMAP" id="MF_01615">
    <property type="entry name" value="PdxT"/>
    <property type="match status" value="1"/>
</dbReference>
<comment type="catalytic activity">
    <reaction evidence="7 10">
        <text>L-glutamine + H2O = L-glutamate + NH4(+)</text>
        <dbReference type="Rhea" id="RHEA:15889"/>
        <dbReference type="ChEBI" id="CHEBI:15377"/>
        <dbReference type="ChEBI" id="CHEBI:28938"/>
        <dbReference type="ChEBI" id="CHEBI:29985"/>
        <dbReference type="ChEBI" id="CHEBI:58359"/>
        <dbReference type="EC" id="3.5.1.2"/>
    </reaction>
</comment>
<dbReference type="PROSITE" id="PS51273">
    <property type="entry name" value="GATASE_TYPE_1"/>
    <property type="match status" value="1"/>
</dbReference>
<evidence type="ECO:0000256" key="3">
    <source>
        <dbReference type="ARBA" id="ARBA00022898"/>
    </source>
</evidence>
<evidence type="ECO:0000256" key="9">
    <source>
        <dbReference type="ARBA" id="ARBA00064749"/>
    </source>
</evidence>
<keyword evidence="4 10" id="KW-0315">Glutamine amidotransferase</keyword>
<dbReference type="CDD" id="cd01749">
    <property type="entry name" value="GATase1_PB"/>
    <property type="match status" value="1"/>
</dbReference>
<evidence type="ECO:0000256" key="1">
    <source>
        <dbReference type="ARBA" id="ARBA00008345"/>
    </source>
</evidence>
<evidence type="ECO:0000256" key="4">
    <source>
        <dbReference type="ARBA" id="ARBA00022962"/>
    </source>
</evidence>
<evidence type="ECO:0000256" key="8">
    <source>
        <dbReference type="ARBA" id="ARBA00054599"/>
    </source>
</evidence>
<evidence type="ECO:0000256" key="6">
    <source>
        <dbReference type="ARBA" id="ARBA00047992"/>
    </source>
</evidence>
<dbReference type="Proteomes" id="UP000230956">
    <property type="component" value="Unassembled WGS sequence"/>
</dbReference>
<dbReference type="PROSITE" id="PS51130">
    <property type="entry name" value="PDXT_SNO_2"/>
    <property type="match status" value="1"/>
</dbReference>
<dbReference type="EC" id="3.5.1.2" evidence="10"/>
<name>A0A2M7T809_9ACTN</name>
<gene>
    <name evidence="10" type="primary">pdxT</name>
    <name evidence="13" type="ORF">COY37_05490</name>
</gene>
<accession>A0A2M7T809</accession>
<dbReference type="GO" id="GO:0036381">
    <property type="term" value="F:pyridoxal 5'-phosphate synthase (glutamine hydrolysing) activity"/>
    <property type="evidence" value="ECO:0007669"/>
    <property type="project" value="UniProtKB-UniRule"/>
</dbReference>
<evidence type="ECO:0000256" key="5">
    <source>
        <dbReference type="ARBA" id="ARBA00023239"/>
    </source>
</evidence>
<dbReference type="InterPro" id="IPR021196">
    <property type="entry name" value="PdxT/SNO_CS"/>
</dbReference>
<evidence type="ECO:0000256" key="10">
    <source>
        <dbReference type="HAMAP-Rule" id="MF_01615"/>
    </source>
</evidence>
<dbReference type="GO" id="GO:0006543">
    <property type="term" value="P:L-glutamine catabolic process"/>
    <property type="evidence" value="ECO:0007669"/>
    <property type="project" value="UniProtKB-UniRule"/>
</dbReference>
<evidence type="ECO:0000313" key="14">
    <source>
        <dbReference type="Proteomes" id="UP000230956"/>
    </source>
</evidence>
<evidence type="ECO:0000256" key="2">
    <source>
        <dbReference type="ARBA" id="ARBA00022801"/>
    </source>
</evidence>
<keyword evidence="3 10" id="KW-0663">Pyridoxal phosphate</keyword>
<dbReference type="InterPro" id="IPR002161">
    <property type="entry name" value="PdxT/SNO"/>
</dbReference>
<dbReference type="NCBIfam" id="TIGR03800">
    <property type="entry name" value="PLP_synth_Pdx2"/>
    <property type="match status" value="1"/>
</dbReference>
<dbReference type="RefSeq" id="WP_286678165.1">
    <property type="nucleotide sequence ID" value="NZ_MNXI01000065.1"/>
</dbReference>
<comment type="subunit">
    <text evidence="9 10">In the presence of PdxS, forms a dodecamer of heterodimers. Only shows activity in the heterodimer.</text>
</comment>
<feature type="active site" description="Charge relay system" evidence="10 11">
    <location>
        <position position="181"/>
    </location>
</feature>
<evidence type="ECO:0000256" key="11">
    <source>
        <dbReference type="PIRSR" id="PIRSR005639-1"/>
    </source>
</evidence>
<feature type="binding site" evidence="10 12">
    <location>
        <begin position="54"/>
        <end position="56"/>
    </location>
    <ligand>
        <name>L-glutamine</name>
        <dbReference type="ChEBI" id="CHEBI:58359"/>
    </ligand>
</feature>
<dbReference type="GO" id="GO:0005829">
    <property type="term" value="C:cytosol"/>
    <property type="evidence" value="ECO:0007669"/>
    <property type="project" value="TreeGrafter"/>
</dbReference>
<dbReference type="EMBL" id="PFNG01000132">
    <property type="protein sequence ID" value="PIZ39037.1"/>
    <property type="molecule type" value="Genomic_DNA"/>
</dbReference>
<protein>
    <recommendedName>
        <fullName evidence="10">Pyridoxal 5'-phosphate synthase subunit PdxT</fullName>
        <ecNumber evidence="10">4.3.3.6</ecNumber>
    </recommendedName>
    <alternativeName>
        <fullName evidence="10">Pdx2</fullName>
    </alternativeName>
    <alternativeName>
        <fullName evidence="10">Pyridoxal 5'-phosphate synthase glutaminase subunit</fullName>
        <ecNumber evidence="10">3.5.1.2</ecNumber>
    </alternativeName>
</protein>